<evidence type="ECO:0000313" key="1">
    <source>
        <dbReference type="EMBL" id="GFN75782.1"/>
    </source>
</evidence>
<name>A0AAV3XZH9_9GAST</name>
<dbReference type="EMBL" id="BLXT01000298">
    <property type="protein sequence ID" value="GFN75782.1"/>
    <property type="molecule type" value="Genomic_DNA"/>
</dbReference>
<proteinExistence type="predicted"/>
<dbReference type="AlphaFoldDB" id="A0AAV3XZH9"/>
<organism evidence="1 2">
    <name type="scientific">Plakobranchus ocellatus</name>
    <dbReference type="NCBI Taxonomy" id="259542"/>
    <lineage>
        <taxon>Eukaryota</taxon>
        <taxon>Metazoa</taxon>
        <taxon>Spiralia</taxon>
        <taxon>Lophotrochozoa</taxon>
        <taxon>Mollusca</taxon>
        <taxon>Gastropoda</taxon>
        <taxon>Heterobranchia</taxon>
        <taxon>Euthyneura</taxon>
        <taxon>Panpulmonata</taxon>
        <taxon>Sacoglossa</taxon>
        <taxon>Placobranchoidea</taxon>
        <taxon>Plakobranchidae</taxon>
        <taxon>Plakobranchus</taxon>
    </lineage>
</organism>
<accession>A0AAV3XZH9</accession>
<dbReference type="Proteomes" id="UP000735302">
    <property type="component" value="Unassembled WGS sequence"/>
</dbReference>
<evidence type="ECO:0000313" key="2">
    <source>
        <dbReference type="Proteomes" id="UP000735302"/>
    </source>
</evidence>
<protein>
    <submittedName>
        <fullName evidence="1">Uncharacterized protein</fullName>
    </submittedName>
</protein>
<comment type="caution">
    <text evidence="1">The sequence shown here is derived from an EMBL/GenBank/DDBJ whole genome shotgun (WGS) entry which is preliminary data.</text>
</comment>
<gene>
    <name evidence="1" type="ORF">PoB_000228800</name>
</gene>
<sequence length="120" mass="13498">MGNNGKTGRHRIGTLDWKGWRTISSPSSLLAPESCGVPGYFAVRTELIAATFRQQSVRWKQYGIALTPCGLSGYWDCWNRSVCRRCENIERYIGQRVSPMVFLAQWAAGISDDDNVKIIV</sequence>
<reference evidence="1 2" key="1">
    <citation type="journal article" date="2021" name="Elife">
        <title>Chloroplast acquisition without the gene transfer in kleptoplastic sea slugs, Plakobranchus ocellatus.</title>
        <authorList>
            <person name="Maeda T."/>
            <person name="Takahashi S."/>
            <person name="Yoshida T."/>
            <person name="Shimamura S."/>
            <person name="Takaki Y."/>
            <person name="Nagai Y."/>
            <person name="Toyoda A."/>
            <person name="Suzuki Y."/>
            <person name="Arimoto A."/>
            <person name="Ishii H."/>
            <person name="Satoh N."/>
            <person name="Nishiyama T."/>
            <person name="Hasebe M."/>
            <person name="Maruyama T."/>
            <person name="Minagawa J."/>
            <person name="Obokata J."/>
            <person name="Shigenobu S."/>
        </authorList>
    </citation>
    <scope>NUCLEOTIDE SEQUENCE [LARGE SCALE GENOMIC DNA]</scope>
</reference>
<keyword evidence="2" id="KW-1185">Reference proteome</keyword>